<protein>
    <submittedName>
        <fullName evidence="2">Amidohydrolase family protein</fullName>
    </submittedName>
</protein>
<dbReference type="InterPro" id="IPR032466">
    <property type="entry name" value="Metal_Hydrolase"/>
</dbReference>
<evidence type="ECO:0000313" key="2">
    <source>
        <dbReference type="EMBL" id="TZG25183.1"/>
    </source>
</evidence>
<dbReference type="GO" id="GO:0016812">
    <property type="term" value="F:hydrolase activity, acting on carbon-nitrogen (but not peptide) bonds, in cyclic amides"/>
    <property type="evidence" value="ECO:0007669"/>
    <property type="project" value="TreeGrafter"/>
</dbReference>
<dbReference type="Proteomes" id="UP000322077">
    <property type="component" value="Unassembled WGS sequence"/>
</dbReference>
<comment type="caution">
    <text evidence="2">The sequence shown here is derived from an EMBL/GenBank/DDBJ whole genome shotgun (WGS) entry which is preliminary data.</text>
</comment>
<dbReference type="PANTHER" id="PTHR11647">
    <property type="entry name" value="HYDRANTOINASE/DIHYDROPYRIMIDINASE FAMILY MEMBER"/>
    <property type="match status" value="1"/>
</dbReference>
<dbReference type="InterPro" id="IPR013108">
    <property type="entry name" value="Amidohydro_3"/>
</dbReference>
<dbReference type="RefSeq" id="WP_149523722.1">
    <property type="nucleotide sequence ID" value="NZ_VTOU01000004.1"/>
</dbReference>
<dbReference type="SUPFAM" id="SSF51338">
    <property type="entry name" value="Composite domain of metallo-dependent hydrolases"/>
    <property type="match status" value="1"/>
</dbReference>
<dbReference type="Gene3D" id="2.30.40.10">
    <property type="entry name" value="Urease, subunit C, domain 1"/>
    <property type="match status" value="1"/>
</dbReference>
<dbReference type="InterPro" id="IPR050378">
    <property type="entry name" value="Metallo-dep_Hydrolases_sf"/>
</dbReference>
<dbReference type="GO" id="GO:0005829">
    <property type="term" value="C:cytosol"/>
    <property type="evidence" value="ECO:0007669"/>
    <property type="project" value="TreeGrafter"/>
</dbReference>
<proteinExistence type="predicted"/>
<dbReference type="SUPFAM" id="SSF51556">
    <property type="entry name" value="Metallo-dependent hydrolases"/>
    <property type="match status" value="1"/>
</dbReference>
<name>A0A5D9C193_9SPHN</name>
<dbReference type="InterPro" id="IPR011059">
    <property type="entry name" value="Metal-dep_hydrolase_composite"/>
</dbReference>
<dbReference type="Pfam" id="PF07969">
    <property type="entry name" value="Amidohydro_3"/>
    <property type="match status" value="1"/>
</dbReference>
<evidence type="ECO:0000313" key="3">
    <source>
        <dbReference type="Proteomes" id="UP000322077"/>
    </source>
</evidence>
<reference evidence="2 3" key="1">
    <citation type="submission" date="2019-08" db="EMBL/GenBank/DDBJ databases">
        <authorList>
            <person name="Wang G."/>
            <person name="Xu Z."/>
        </authorList>
    </citation>
    <scope>NUCLEOTIDE SEQUENCE [LARGE SCALE GENOMIC DNA]</scope>
    <source>
        <strain evidence="2 3">ZX</strain>
    </source>
</reference>
<feature type="domain" description="Amidohydrolase 3" evidence="1">
    <location>
        <begin position="45"/>
        <end position="546"/>
    </location>
</feature>
<dbReference type="AlphaFoldDB" id="A0A5D9C193"/>
<keyword evidence="3" id="KW-1185">Reference proteome</keyword>
<keyword evidence="2" id="KW-0378">Hydrolase</keyword>
<dbReference type="Gene3D" id="3.20.20.140">
    <property type="entry name" value="Metal-dependent hydrolases"/>
    <property type="match status" value="2"/>
</dbReference>
<organism evidence="2 3">
    <name type="scientific">Sphingomonas montanisoli</name>
    <dbReference type="NCBI Taxonomy" id="2606412"/>
    <lineage>
        <taxon>Bacteria</taxon>
        <taxon>Pseudomonadati</taxon>
        <taxon>Pseudomonadota</taxon>
        <taxon>Alphaproteobacteria</taxon>
        <taxon>Sphingomonadales</taxon>
        <taxon>Sphingomonadaceae</taxon>
        <taxon>Sphingomonas</taxon>
    </lineage>
</organism>
<sequence>MATSDIIIRGGMVVDGTGAEPYQADVAIRDGVIAAVGHNLGSAREEIDATGCIVTPGFVDIHTHYDGQAIWSDRMEPSSNHGVTTVVMGNCGVGFAPCRAEDHDLLITVMEGVEDIPGVVMNAGLSWNWETFPEYLNEVDKRPQDIDVAAYLPHSPLRVYVMGKRGAEREEATAEDLAKMRAIAKEAIEAGALGCATSRVFIHRTSDGKYIPTYRSSEAELQNLADGMTDAGGGIMQMVGNTPEDGWEHDVRMMERITTASGRPFTFTMGAHTDSHDVMKVLREANDGGAKLTGQIFPRPVGMILAHNLSWNPFTFCPSFAPLATLSDEDRLVELRKPEVRARLVSEEADLQIPLAKSTRDFTRMFPLGDPPNYEPTPEDSVAARAAREGVDPFEWAYDYLLQNDGKAQLLLSLGNFVNGSLDLLREMMDHPNLIFGLGDGGAHYGLICDASFPTHILTHWVRDRGRGLLPLSQAVETLTRRPAETVGLYDRGVLAPGYKADVNVIDTVRLALHAPTAVRDLPGGGRRLMQKASGYRASIVSGRTISRDGVPTGDLPGRLVRGAQAAPVAMAAE</sequence>
<dbReference type="EMBL" id="VTOU01000004">
    <property type="protein sequence ID" value="TZG25183.1"/>
    <property type="molecule type" value="Genomic_DNA"/>
</dbReference>
<gene>
    <name evidence="2" type="ORF">FYJ91_18205</name>
</gene>
<dbReference type="PANTHER" id="PTHR11647:SF1">
    <property type="entry name" value="COLLAPSIN RESPONSE MEDIATOR PROTEIN"/>
    <property type="match status" value="1"/>
</dbReference>
<evidence type="ECO:0000259" key="1">
    <source>
        <dbReference type="Pfam" id="PF07969"/>
    </source>
</evidence>
<accession>A0A5D9C193</accession>
<dbReference type="CDD" id="cd01297">
    <property type="entry name" value="D-aminoacylase"/>
    <property type="match status" value="1"/>
</dbReference>